<dbReference type="EMBL" id="JACHIR010000001">
    <property type="protein sequence ID" value="MBB5890938.1"/>
    <property type="molecule type" value="Genomic_DNA"/>
</dbReference>
<proteinExistence type="predicted"/>
<reference evidence="2 3" key="1">
    <citation type="submission" date="2020-08" db="EMBL/GenBank/DDBJ databases">
        <title>Sequencing the genomes of 1000 actinobacteria strains.</title>
        <authorList>
            <person name="Klenk H.-P."/>
        </authorList>
    </citation>
    <scope>NUCLEOTIDE SEQUENCE [LARGE SCALE GENOMIC DNA]</scope>
    <source>
        <strain evidence="2 3">DSM 43851</strain>
    </source>
</reference>
<evidence type="ECO:0000256" key="1">
    <source>
        <dbReference type="SAM" id="MobiDB-lite"/>
    </source>
</evidence>
<dbReference type="RefSeq" id="WP_184860720.1">
    <property type="nucleotide sequence ID" value="NZ_BAAAWY010000038.1"/>
</dbReference>
<gene>
    <name evidence="2" type="ORF">BJ998_002134</name>
</gene>
<accession>A0A7W9KE50</accession>
<dbReference type="Proteomes" id="UP000585638">
    <property type="component" value="Unassembled WGS sequence"/>
</dbReference>
<evidence type="ECO:0000313" key="3">
    <source>
        <dbReference type="Proteomes" id="UP000585638"/>
    </source>
</evidence>
<sequence>MSSLLDQVARRATRGTRAPIRPHARAGHTAFGLLGPLLPAGFGAGTPQWTAVSEAARPIVDRVGGGTHGARRGSGWPAAVALSAPAAGPQQPPSTGDPRVLAVAR</sequence>
<feature type="region of interest" description="Disordered" evidence="1">
    <location>
        <begin position="82"/>
        <end position="105"/>
    </location>
</feature>
<protein>
    <submittedName>
        <fullName evidence="2">Uncharacterized protein</fullName>
    </submittedName>
</protein>
<evidence type="ECO:0000313" key="2">
    <source>
        <dbReference type="EMBL" id="MBB5890938.1"/>
    </source>
</evidence>
<name>A0A7W9KE50_9PSEU</name>
<dbReference type="AlphaFoldDB" id="A0A7W9KE50"/>
<keyword evidence="3" id="KW-1185">Reference proteome</keyword>
<organism evidence="2 3">
    <name type="scientific">Kutzneria kofuensis</name>
    <dbReference type="NCBI Taxonomy" id="103725"/>
    <lineage>
        <taxon>Bacteria</taxon>
        <taxon>Bacillati</taxon>
        <taxon>Actinomycetota</taxon>
        <taxon>Actinomycetes</taxon>
        <taxon>Pseudonocardiales</taxon>
        <taxon>Pseudonocardiaceae</taxon>
        <taxon>Kutzneria</taxon>
    </lineage>
</organism>
<feature type="region of interest" description="Disordered" evidence="1">
    <location>
        <begin position="1"/>
        <end position="23"/>
    </location>
</feature>
<comment type="caution">
    <text evidence="2">The sequence shown here is derived from an EMBL/GenBank/DDBJ whole genome shotgun (WGS) entry which is preliminary data.</text>
</comment>